<feature type="transmembrane region" description="Helical" evidence="1">
    <location>
        <begin position="83"/>
        <end position="107"/>
    </location>
</feature>
<reference evidence="2" key="2">
    <citation type="submission" date="2020-08" db="EMBL/GenBank/DDBJ databases">
        <authorList>
            <person name="Chen M."/>
            <person name="Teng W."/>
            <person name="Zhao L."/>
            <person name="Hu C."/>
            <person name="Zhou Y."/>
            <person name="Han B."/>
            <person name="Song L."/>
            <person name="Shu W."/>
        </authorList>
    </citation>
    <scope>NUCLEOTIDE SEQUENCE</scope>
    <source>
        <strain evidence="2">FACHB-1375</strain>
    </source>
</reference>
<protein>
    <submittedName>
        <fullName evidence="2">Uncharacterized protein</fullName>
    </submittedName>
</protein>
<evidence type="ECO:0000256" key="1">
    <source>
        <dbReference type="SAM" id="Phobius"/>
    </source>
</evidence>
<dbReference type="AlphaFoldDB" id="A0A926ZFY4"/>
<organism evidence="2 3">
    <name type="scientific">Aerosakkonema funiforme FACHB-1375</name>
    <dbReference type="NCBI Taxonomy" id="2949571"/>
    <lineage>
        <taxon>Bacteria</taxon>
        <taxon>Bacillati</taxon>
        <taxon>Cyanobacteriota</taxon>
        <taxon>Cyanophyceae</taxon>
        <taxon>Oscillatoriophycideae</taxon>
        <taxon>Aerosakkonematales</taxon>
        <taxon>Aerosakkonemataceae</taxon>
        <taxon>Aerosakkonema</taxon>
    </lineage>
</organism>
<gene>
    <name evidence="2" type="ORF">H6G03_08550</name>
</gene>
<name>A0A926ZFY4_9CYAN</name>
<keyword evidence="3" id="KW-1185">Reference proteome</keyword>
<dbReference type="RefSeq" id="WP_190463910.1">
    <property type="nucleotide sequence ID" value="NZ_JACJPW010000016.1"/>
</dbReference>
<reference evidence="2" key="1">
    <citation type="journal article" date="2015" name="ISME J.">
        <title>Draft Genome Sequence of Streptomyces incarnatus NRRL8089, which Produces the Nucleoside Antibiotic Sinefungin.</title>
        <authorList>
            <person name="Oshima K."/>
            <person name="Hattori M."/>
            <person name="Shimizu H."/>
            <person name="Fukuda K."/>
            <person name="Nemoto M."/>
            <person name="Inagaki K."/>
            <person name="Tamura T."/>
        </authorList>
    </citation>
    <scope>NUCLEOTIDE SEQUENCE</scope>
    <source>
        <strain evidence="2">FACHB-1375</strain>
    </source>
</reference>
<dbReference type="Proteomes" id="UP000641646">
    <property type="component" value="Unassembled WGS sequence"/>
</dbReference>
<feature type="transmembrane region" description="Helical" evidence="1">
    <location>
        <begin position="113"/>
        <end position="133"/>
    </location>
</feature>
<feature type="transmembrane region" description="Helical" evidence="1">
    <location>
        <begin position="7"/>
        <end position="27"/>
    </location>
</feature>
<keyword evidence="1" id="KW-0812">Transmembrane</keyword>
<evidence type="ECO:0000313" key="3">
    <source>
        <dbReference type="Proteomes" id="UP000641646"/>
    </source>
</evidence>
<proteinExistence type="predicted"/>
<accession>A0A926ZFY4</accession>
<keyword evidence="1" id="KW-1133">Transmembrane helix</keyword>
<feature type="transmembrane region" description="Helical" evidence="1">
    <location>
        <begin position="47"/>
        <end position="71"/>
    </location>
</feature>
<dbReference type="EMBL" id="JACJPW010000016">
    <property type="protein sequence ID" value="MBD2181149.1"/>
    <property type="molecule type" value="Genomic_DNA"/>
</dbReference>
<feature type="transmembrane region" description="Helical" evidence="1">
    <location>
        <begin position="140"/>
        <end position="158"/>
    </location>
</feature>
<keyword evidence="1" id="KW-0472">Membrane</keyword>
<comment type="caution">
    <text evidence="2">The sequence shown here is derived from an EMBL/GenBank/DDBJ whole genome shotgun (WGS) entry which is preliminary data.</text>
</comment>
<evidence type="ECO:0000313" key="2">
    <source>
        <dbReference type="EMBL" id="MBD2181149.1"/>
    </source>
</evidence>
<feature type="transmembrane region" description="Helical" evidence="1">
    <location>
        <begin position="178"/>
        <end position="197"/>
    </location>
</feature>
<sequence>MTIYRSVLLVNILSLLFVAALVVYAKFFGASIGGLFLPPFTFREPELALLTRTFQLLCAVPTIVCAFTFALIQRIEPRGKNNLFILVSALVTGGFLINEIFRIHIYLLVFARIPKLVTSLVYALVAATYAVAFRHRIKTTPYFLLVTGMGLLAIGIMFDSLKLHGDGIPGLLEGIPKLFSEINIALYFWFVCFGEILRSRALLK</sequence>